<dbReference type="SMART" id="SM00421">
    <property type="entry name" value="HTH_LUXR"/>
    <property type="match status" value="1"/>
</dbReference>
<evidence type="ECO:0000256" key="4">
    <source>
        <dbReference type="ARBA" id="ARBA00023125"/>
    </source>
</evidence>
<sequence>MTTVLLVDDHSVVRMGLKALLSRAAGFQVAGEAATGREALEKAAALRPDVVLMDVRLPDTSGIETCRMIREQLPDTKVLMLTSYDDDEAAVAAVVAGAAGYILKHVEADELLRAIRLVAQGTCLLDPQVTRGVMEHLRAGARTGPRLDQLSEREQEILQLIGEGLTNREIAARLYLAEKTVRNYVSSLLQKLNLSNRTQAAALVSRNRLLGGRM</sequence>
<evidence type="ECO:0000313" key="11">
    <source>
        <dbReference type="Proteomes" id="UP001519289"/>
    </source>
</evidence>
<evidence type="ECO:0000313" key="10">
    <source>
        <dbReference type="EMBL" id="MBP2019885.1"/>
    </source>
</evidence>
<dbReference type="CDD" id="cd17535">
    <property type="entry name" value="REC_NarL-like"/>
    <property type="match status" value="1"/>
</dbReference>
<dbReference type="InterPro" id="IPR001789">
    <property type="entry name" value="Sig_transdc_resp-reg_receiver"/>
</dbReference>
<dbReference type="InterPro" id="IPR000792">
    <property type="entry name" value="Tscrpt_reg_LuxR_C"/>
</dbReference>
<dbReference type="Gene3D" id="3.40.50.2300">
    <property type="match status" value="1"/>
</dbReference>
<dbReference type="PRINTS" id="PR00038">
    <property type="entry name" value="HTHLUXR"/>
</dbReference>
<dbReference type="Pfam" id="PF00196">
    <property type="entry name" value="GerE"/>
    <property type="match status" value="1"/>
</dbReference>
<evidence type="ECO:0000256" key="7">
    <source>
        <dbReference type="PROSITE-ProRule" id="PRU00169"/>
    </source>
</evidence>
<dbReference type="PANTHER" id="PTHR43214">
    <property type="entry name" value="TWO-COMPONENT RESPONSE REGULATOR"/>
    <property type="match status" value="1"/>
</dbReference>
<evidence type="ECO:0000259" key="9">
    <source>
        <dbReference type="PROSITE" id="PS50110"/>
    </source>
</evidence>
<organism evidence="10 11">
    <name type="scientific">Symbiobacterium terraclitae</name>
    <dbReference type="NCBI Taxonomy" id="557451"/>
    <lineage>
        <taxon>Bacteria</taxon>
        <taxon>Bacillati</taxon>
        <taxon>Bacillota</taxon>
        <taxon>Clostridia</taxon>
        <taxon>Eubacteriales</taxon>
        <taxon>Symbiobacteriaceae</taxon>
        <taxon>Symbiobacterium</taxon>
    </lineage>
</organism>
<evidence type="ECO:0000259" key="8">
    <source>
        <dbReference type="PROSITE" id="PS50043"/>
    </source>
</evidence>
<proteinExistence type="predicted"/>
<dbReference type="RefSeq" id="WP_209467988.1">
    <property type="nucleotide sequence ID" value="NZ_JAGGLG010000038.1"/>
</dbReference>
<dbReference type="EMBL" id="JAGGLG010000038">
    <property type="protein sequence ID" value="MBP2019885.1"/>
    <property type="molecule type" value="Genomic_DNA"/>
</dbReference>
<dbReference type="GO" id="GO:0003677">
    <property type="term" value="F:DNA binding"/>
    <property type="evidence" value="ECO:0007669"/>
    <property type="project" value="UniProtKB-KW"/>
</dbReference>
<feature type="domain" description="Response regulatory" evidence="9">
    <location>
        <begin position="3"/>
        <end position="119"/>
    </location>
</feature>
<dbReference type="SMART" id="SM00448">
    <property type="entry name" value="REC"/>
    <property type="match status" value="1"/>
</dbReference>
<evidence type="ECO:0000256" key="3">
    <source>
        <dbReference type="ARBA" id="ARBA00023015"/>
    </source>
</evidence>
<dbReference type="PROSITE" id="PS50110">
    <property type="entry name" value="RESPONSE_REGULATORY"/>
    <property type="match status" value="1"/>
</dbReference>
<comment type="function">
    <text evidence="6">May play the central regulatory role in sporulation. It may be an element of the effector pathway responsible for the activation of sporulation genes in response to nutritional stress. Spo0A may act in concert with spo0H (a sigma factor) to control the expression of some genes that are critical to the sporulation process.</text>
</comment>
<keyword evidence="2 7" id="KW-0597">Phosphoprotein</keyword>
<evidence type="ECO:0000256" key="5">
    <source>
        <dbReference type="ARBA" id="ARBA00023163"/>
    </source>
</evidence>
<dbReference type="PANTHER" id="PTHR43214:SF24">
    <property type="entry name" value="TRANSCRIPTIONAL REGULATORY PROTEIN NARL-RELATED"/>
    <property type="match status" value="1"/>
</dbReference>
<dbReference type="InterPro" id="IPR039420">
    <property type="entry name" value="WalR-like"/>
</dbReference>
<dbReference type="PROSITE" id="PS50043">
    <property type="entry name" value="HTH_LUXR_2"/>
    <property type="match status" value="1"/>
</dbReference>
<dbReference type="CDD" id="cd06170">
    <property type="entry name" value="LuxR_C_like"/>
    <property type="match status" value="1"/>
</dbReference>
<name>A0ABS4JWG6_9FIRM</name>
<dbReference type="SUPFAM" id="SSF52172">
    <property type="entry name" value="CheY-like"/>
    <property type="match status" value="1"/>
</dbReference>
<keyword evidence="4 10" id="KW-0238">DNA-binding</keyword>
<dbReference type="Proteomes" id="UP001519289">
    <property type="component" value="Unassembled WGS sequence"/>
</dbReference>
<comment type="caution">
    <text evidence="10">The sequence shown here is derived from an EMBL/GenBank/DDBJ whole genome shotgun (WGS) entry which is preliminary data.</text>
</comment>
<dbReference type="InterPro" id="IPR011006">
    <property type="entry name" value="CheY-like_superfamily"/>
</dbReference>
<evidence type="ECO:0000256" key="1">
    <source>
        <dbReference type="ARBA" id="ARBA00018672"/>
    </source>
</evidence>
<protein>
    <recommendedName>
        <fullName evidence="1">Stage 0 sporulation protein A homolog</fullName>
    </recommendedName>
</protein>
<keyword evidence="5" id="KW-0804">Transcription</keyword>
<evidence type="ECO:0000256" key="6">
    <source>
        <dbReference type="ARBA" id="ARBA00024867"/>
    </source>
</evidence>
<dbReference type="Pfam" id="PF00072">
    <property type="entry name" value="Response_reg"/>
    <property type="match status" value="1"/>
</dbReference>
<feature type="domain" description="HTH luxR-type" evidence="8">
    <location>
        <begin position="143"/>
        <end position="208"/>
    </location>
</feature>
<evidence type="ECO:0000256" key="2">
    <source>
        <dbReference type="ARBA" id="ARBA00022553"/>
    </source>
</evidence>
<dbReference type="InterPro" id="IPR058245">
    <property type="entry name" value="NreC/VraR/RcsB-like_REC"/>
</dbReference>
<reference evidence="10 11" key="1">
    <citation type="submission" date="2021-03" db="EMBL/GenBank/DDBJ databases">
        <title>Genomic Encyclopedia of Type Strains, Phase IV (KMG-IV): sequencing the most valuable type-strain genomes for metagenomic binning, comparative biology and taxonomic classification.</title>
        <authorList>
            <person name="Goeker M."/>
        </authorList>
    </citation>
    <scope>NUCLEOTIDE SEQUENCE [LARGE SCALE GENOMIC DNA]</scope>
    <source>
        <strain evidence="10 11">DSM 27138</strain>
    </source>
</reference>
<keyword evidence="11" id="KW-1185">Reference proteome</keyword>
<feature type="modified residue" description="4-aspartylphosphate" evidence="7">
    <location>
        <position position="54"/>
    </location>
</feature>
<gene>
    <name evidence="10" type="ORF">J2Z79_003327</name>
</gene>
<accession>A0ABS4JWG6</accession>
<dbReference type="PROSITE" id="PS00622">
    <property type="entry name" value="HTH_LUXR_1"/>
    <property type="match status" value="1"/>
</dbReference>
<keyword evidence="3" id="KW-0805">Transcription regulation</keyword>